<dbReference type="NCBIfam" id="NF047678">
    <property type="entry name" value="LIC10486_fam"/>
    <property type="match status" value="1"/>
</dbReference>
<feature type="transmembrane region" description="Helical" evidence="1">
    <location>
        <begin position="334"/>
        <end position="357"/>
    </location>
</feature>
<reference evidence="2" key="1">
    <citation type="submission" date="2013-05" db="EMBL/GenBank/DDBJ databases">
        <authorList>
            <person name="Harkins D.M."/>
            <person name="Durkin A.S."/>
            <person name="Brinkac L.M."/>
            <person name="Haft D.H."/>
            <person name="Selengut J.D."/>
            <person name="Sanka R."/>
            <person name="DePew J."/>
            <person name="Purushe J."/>
            <person name="Hartskeerl R.A."/>
            <person name="Ahmed A."/>
            <person name="van der Linden H."/>
            <person name="Goris M.G.A."/>
            <person name="Vinetz J.M."/>
            <person name="Sutton G.G."/>
            <person name="Nierman W.C."/>
            <person name="Fouts D.E."/>
        </authorList>
    </citation>
    <scope>NUCLEOTIDE SEQUENCE [LARGE SCALE GENOMIC DNA]</scope>
    <source>
        <strain evidence="2">L 60</strain>
    </source>
</reference>
<keyword evidence="3" id="KW-1185">Reference proteome</keyword>
<evidence type="ECO:0000313" key="3">
    <source>
        <dbReference type="Proteomes" id="UP000018747"/>
    </source>
</evidence>
<name>V6HUQ9_9LEPT</name>
<proteinExistence type="predicted"/>
<dbReference type="OrthoDB" id="320944at2"/>
<gene>
    <name evidence="2" type="ORF">LEP1GSC062_2628</name>
</gene>
<sequence>MEPSNQVNKLQEQANLMNLALESVLTEEQAVELIQGKIRDAFLLKIRIDIENRSGAVVALVSKYRSEVIEIFSLFSNSPLIRKIRSFEDSAAFALDMVEAAKSEPFDPGLSDSIGRIVYSKLTKAVLESSYANWEKNDASSLVNILENQIKTSLKVNIVRIQADVEDLSSLKFRVKNVFSGILPSVSRPVEEPSIGQVPESQEKTPVQRQIEQFRKPFGRVILSKTVLAPVGGVDFDELTEGDKLYFQLPTGTMDEKAMARTLGGIDEDGNVKNVVGEFIGIATGKGEYHIFAKGPSGVLLQAFEERPVRLAKVKSKTSSSTSSARVESSSSGAGSLGIIIIAGVVIAVGLLVFLIMK</sequence>
<keyword evidence="1" id="KW-0472">Membrane</keyword>
<keyword evidence="1" id="KW-0812">Transmembrane</keyword>
<dbReference type="Proteomes" id="UP000018747">
    <property type="component" value="Unassembled WGS sequence"/>
</dbReference>
<evidence type="ECO:0000256" key="1">
    <source>
        <dbReference type="SAM" id="Phobius"/>
    </source>
</evidence>
<organism evidence="2 3">
    <name type="scientific">Leptospira alexanderi serovar Manhao 3 str. L 60</name>
    <dbReference type="NCBI Taxonomy" id="1049759"/>
    <lineage>
        <taxon>Bacteria</taxon>
        <taxon>Pseudomonadati</taxon>
        <taxon>Spirochaetota</taxon>
        <taxon>Spirochaetia</taxon>
        <taxon>Leptospirales</taxon>
        <taxon>Leptospiraceae</taxon>
        <taxon>Leptospira</taxon>
    </lineage>
</organism>
<accession>V6HUQ9</accession>
<dbReference type="RefSeq" id="WP_020984702.1">
    <property type="nucleotide sequence ID" value="NZ_AHMT02000049.1"/>
</dbReference>
<comment type="caution">
    <text evidence="2">The sequence shown here is derived from an EMBL/GenBank/DDBJ whole genome shotgun (WGS) entry which is preliminary data.</text>
</comment>
<dbReference type="AlphaFoldDB" id="V6HUQ9"/>
<dbReference type="EMBL" id="AHMT02000049">
    <property type="protein sequence ID" value="EQA61480.1"/>
    <property type="molecule type" value="Genomic_DNA"/>
</dbReference>
<keyword evidence="1" id="KW-1133">Transmembrane helix</keyword>
<dbReference type="STRING" id="100053.GCA_002009845_01192"/>
<evidence type="ECO:0000313" key="2">
    <source>
        <dbReference type="EMBL" id="EQA61480.1"/>
    </source>
</evidence>
<protein>
    <submittedName>
        <fullName evidence="2">Uncharacterized protein</fullName>
    </submittedName>
</protein>